<feature type="compositionally biased region" description="Basic and acidic residues" evidence="1">
    <location>
        <begin position="1"/>
        <end position="22"/>
    </location>
</feature>
<accession>A0A0A9GVZ2</accession>
<feature type="region of interest" description="Disordered" evidence="1">
    <location>
        <begin position="1"/>
        <end position="23"/>
    </location>
</feature>
<sequence length="62" mass="7355">MLHICTFERNKKERKKETENGGKENYTITNSVLLIHTFCRTMESEEFRCIYIHLLSACSENN</sequence>
<reference evidence="2" key="2">
    <citation type="journal article" date="2015" name="Data Brief">
        <title>Shoot transcriptome of the giant reed, Arundo donax.</title>
        <authorList>
            <person name="Barrero R.A."/>
            <person name="Guerrero F.D."/>
            <person name="Moolhuijzen P."/>
            <person name="Goolsby J.A."/>
            <person name="Tidwell J."/>
            <person name="Bellgard S.E."/>
            <person name="Bellgard M.I."/>
        </authorList>
    </citation>
    <scope>NUCLEOTIDE SEQUENCE</scope>
    <source>
        <tissue evidence="2">Shoot tissue taken approximately 20 cm above the soil surface</tissue>
    </source>
</reference>
<dbReference type="AlphaFoldDB" id="A0A0A9GVZ2"/>
<name>A0A0A9GVZ2_ARUDO</name>
<dbReference type="EMBL" id="GBRH01168746">
    <property type="protein sequence ID" value="JAE29150.1"/>
    <property type="molecule type" value="Transcribed_RNA"/>
</dbReference>
<evidence type="ECO:0000313" key="2">
    <source>
        <dbReference type="EMBL" id="JAE29150.1"/>
    </source>
</evidence>
<protein>
    <submittedName>
        <fullName evidence="2">Uncharacterized protein</fullName>
    </submittedName>
</protein>
<reference evidence="2" key="1">
    <citation type="submission" date="2014-09" db="EMBL/GenBank/DDBJ databases">
        <authorList>
            <person name="Magalhaes I.L.F."/>
            <person name="Oliveira U."/>
            <person name="Santos F.R."/>
            <person name="Vidigal T.H.D.A."/>
            <person name="Brescovit A.D."/>
            <person name="Santos A.J."/>
        </authorList>
    </citation>
    <scope>NUCLEOTIDE SEQUENCE</scope>
    <source>
        <tissue evidence="2">Shoot tissue taken approximately 20 cm above the soil surface</tissue>
    </source>
</reference>
<evidence type="ECO:0000256" key="1">
    <source>
        <dbReference type="SAM" id="MobiDB-lite"/>
    </source>
</evidence>
<proteinExistence type="predicted"/>
<organism evidence="2">
    <name type="scientific">Arundo donax</name>
    <name type="common">Giant reed</name>
    <name type="synonym">Donax arundinaceus</name>
    <dbReference type="NCBI Taxonomy" id="35708"/>
    <lineage>
        <taxon>Eukaryota</taxon>
        <taxon>Viridiplantae</taxon>
        <taxon>Streptophyta</taxon>
        <taxon>Embryophyta</taxon>
        <taxon>Tracheophyta</taxon>
        <taxon>Spermatophyta</taxon>
        <taxon>Magnoliopsida</taxon>
        <taxon>Liliopsida</taxon>
        <taxon>Poales</taxon>
        <taxon>Poaceae</taxon>
        <taxon>PACMAD clade</taxon>
        <taxon>Arundinoideae</taxon>
        <taxon>Arundineae</taxon>
        <taxon>Arundo</taxon>
    </lineage>
</organism>